<dbReference type="InterPro" id="IPR041492">
    <property type="entry name" value="HAD_2"/>
</dbReference>
<gene>
    <name evidence="1" type="ORF">IAA31_06060</name>
</gene>
<evidence type="ECO:0000313" key="1">
    <source>
        <dbReference type="EMBL" id="MBU3827037.1"/>
    </source>
</evidence>
<evidence type="ECO:0000313" key="2">
    <source>
        <dbReference type="Proteomes" id="UP000824150"/>
    </source>
</evidence>
<keyword evidence="1" id="KW-0378">Hydrolase</keyword>
<sequence length="237" mass="25501">MTFSFVAGRRDLTVDLSFSPFKGGIKAVAFDLDGTLCDSIGQIVQCAQLSFKALNLPCPNELAIKGIIGKKLQEGLESLLPPDLVPAFGDKVTQVYRDTFAQLPEIRETRLFPWVPALLAHLKDRGLKIAFASGKSRRGIERSLNESILGDYCTVYCAGDEVPSKPDPAMARVVAQRLHLPCAAILGVGDAGMDVELFQNASCVSCGVQSGVWSGEALLQLKPNLLLPHAGALMDFL</sequence>
<dbReference type="InterPro" id="IPR023198">
    <property type="entry name" value="PGP-like_dom2"/>
</dbReference>
<reference evidence="1" key="2">
    <citation type="submission" date="2021-04" db="EMBL/GenBank/DDBJ databases">
        <authorList>
            <person name="Gilroy R."/>
        </authorList>
    </citation>
    <scope>NUCLEOTIDE SEQUENCE</scope>
    <source>
        <strain evidence="1">687</strain>
    </source>
</reference>
<dbReference type="EMBL" id="JAHLFG010000063">
    <property type="protein sequence ID" value="MBU3827037.1"/>
    <property type="molecule type" value="Genomic_DNA"/>
</dbReference>
<dbReference type="InterPro" id="IPR036412">
    <property type="entry name" value="HAD-like_sf"/>
</dbReference>
<dbReference type="PANTHER" id="PTHR43434">
    <property type="entry name" value="PHOSPHOGLYCOLATE PHOSPHATASE"/>
    <property type="match status" value="1"/>
</dbReference>
<dbReference type="Pfam" id="PF13419">
    <property type="entry name" value="HAD_2"/>
    <property type="match status" value="1"/>
</dbReference>
<organism evidence="1 2">
    <name type="scientific">Candidatus Anaerobiospirillum merdipullorum</name>
    <dbReference type="NCBI Taxonomy" id="2838450"/>
    <lineage>
        <taxon>Bacteria</taxon>
        <taxon>Pseudomonadati</taxon>
        <taxon>Pseudomonadota</taxon>
        <taxon>Gammaproteobacteria</taxon>
        <taxon>Aeromonadales</taxon>
        <taxon>Succinivibrionaceae</taxon>
        <taxon>Anaerobiospirillum</taxon>
    </lineage>
</organism>
<protein>
    <submittedName>
        <fullName evidence="1">HAD family hydrolase</fullName>
    </submittedName>
</protein>
<dbReference type="AlphaFoldDB" id="A0A9E2KQ69"/>
<dbReference type="InterPro" id="IPR050155">
    <property type="entry name" value="HAD-like_hydrolase_sf"/>
</dbReference>
<dbReference type="InterPro" id="IPR023214">
    <property type="entry name" value="HAD_sf"/>
</dbReference>
<reference evidence="1" key="1">
    <citation type="journal article" date="2021" name="PeerJ">
        <title>Extensive microbial diversity within the chicken gut microbiome revealed by metagenomics and culture.</title>
        <authorList>
            <person name="Gilroy R."/>
            <person name="Ravi A."/>
            <person name="Getino M."/>
            <person name="Pursley I."/>
            <person name="Horton D.L."/>
            <person name="Alikhan N.F."/>
            <person name="Baker D."/>
            <person name="Gharbi K."/>
            <person name="Hall N."/>
            <person name="Watson M."/>
            <person name="Adriaenssens E.M."/>
            <person name="Foster-Nyarko E."/>
            <person name="Jarju S."/>
            <person name="Secka A."/>
            <person name="Antonio M."/>
            <person name="Oren A."/>
            <person name="Chaudhuri R.R."/>
            <person name="La Ragione R."/>
            <person name="Hildebrand F."/>
            <person name="Pallen M.J."/>
        </authorList>
    </citation>
    <scope>NUCLEOTIDE SEQUENCE</scope>
    <source>
        <strain evidence="1">687</strain>
    </source>
</reference>
<accession>A0A9E2KQ69</accession>
<dbReference type="GO" id="GO:0005829">
    <property type="term" value="C:cytosol"/>
    <property type="evidence" value="ECO:0007669"/>
    <property type="project" value="TreeGrafter"/>
</dbReference>
<dbReference type="GO" id="GO:0008967">
    <property type="term" value="F:phosphoglycolate phosphatase activity"/>
    <property type="evidence" value="ECO:0007669"/>
    <property type="project" value="TreeGrafter"/>
</dbReference>
<dbReference type="SFLD" id="SFLDG01129">
    <property type="entry name" value="C1.5:_HAD__Beta-PGM__Phosphata"/>
    <property type="match status" value="1"/>
</dbReference>
<comment type="caution">
    <text evidence="1">The sequence shown here is derived from an EMBL/GenBank/DDBJ whole genome shotgun (WGS) entry which is preliminary data.</text>
</comment>
<dbReference type="SUPFAM" id="SSF56784">
    <property type="entry name" value="HAD-like"/>
    <property type="match status" value="1"/>
</dbReference>
<dbReference type="SFLD" id="SFLDS00003">
    <property type="entry name" value="Haloacid_Dehalogenase"/>
    <property type="match status" value="1"/>
</dbReference>
<dbReference type="Gene3D" id="1.10.150.240">
    <property type="entry name" value="Putative phosphatase, domain 2"/>
    <property type="match status" value="1"/>
</dbReference>
<dbReference type="Proteomes" id="UP000824150">
    <property type="component" value="Unassembled WGS sequence"/>
</dbReference>
<name>A0A9E2KQ69_9GAMM</name>
<dbReference type="PANTHER" id="PTHR43434:SF24">
    <property type="entry name" value="HYDROLASE-RELATED"/>
    <property type="match status" value="1"/>
</dbReference>
<dbReference type="GO" id="GO:0006281">
    <property type="term" value="P:DNA repair"/>
    <property type="evidence" value="ECO:0007669"/>
    <property type="project" value="TreeGrafter"/>
</dbReference>
<proteinExistence type="predicted"/>
<dbReference type="Gene3D" id="3.40.50.1000">
    <property type="entry name" value="HAD superfamily/HAD-like"/>
    <property type="match status" value="1"/>
</dbReference>